<feature type="compositionally biased region" description="Polar residues" evidence="1">
    <location>
        <begin position="402"/>
        <end position="417"/>
    </location>
</feature>
<feature type="domain" description="HTH myb-type" evidence="2">
    <location>
        <begin position="1"/>
        <end position="25"/>
    </location>
</feature>
<accession>A0A9P5STJ5</accession>
<feature type="compositionally biased region" description="Polar residues" evidence="1">
    <location>
        <begin position="31"/>
        <end position="42"/>
    </location>
</feature>
<name>A0A9P5STJ5_9FUNG</name>
<feature type="compositionally biased region" description="Low complexity" evidence="1">
    <location>
        <begin position="136"/>
        <end position="153"/>
    </location>
</feature>
<proteinExistence type="predicted"/>
<feature type="compositionally biased region" description="Low complexity" evidence="1">
    <location>
        <begin position="197"/>
        <end position="216"/>
    </location>
</feature>
<feature type="compositionally biased region" description="Polar residues" evidence="1">
    <location>
        <begin position="154"/>
        <end position="165"/>
    </location>
</feature>
<sequence>MSKLMPGRPDNAIKNHFNTSMQRKRRRLSLQDPSELQLNFSDNGPGVSTSPLASPTSTTSPPFARHNRFDPYERRHSMPSLELSTNVQAALQQIHTHGQQPVLHASNCIDQGEHSAPSEGHANFSPPHSSQYQQTSVMSRSISLGSSSRVSGSFGPNKTTSSNAGQVRPNLPGNPQIHRSSHSAYFASTSAAMVQTSSHTTSLSSSSPGKPTRSQSFMAVSTGHSSPLPPPPHSPFSKNTEDQCRFYQQEQQMNRSLPRPNMTRHASLGHGVAIHHHPHHEHRRSLDSDPFSALAELANLAEQCREMPTCFRSETVVIQTKDGDDEEFEHNARSSSWSSSHQVDIEEEVVRTAIKSPMTRRFSTLDNLREEDHTEEHENEYFGHSHYHNGQQHHHCHGDYESNANTVQSNQDRTGSPLNRGDYYSFGSDRSSVEYLNSDHGSDYDKDVRMDEDHKVWKETSYPKEPYLAMRRSSVRELMAIDHLCLSSEEVERR</sequence>
<keyword evidence="4" id="KW-1185">Reference proteome</keyword>
<evidence type="ECO:0000313" key="3">
    <source>
        <dbReference type="EMBL" id="KAF9335104.1"/>
    </source>
</evidence>
<dbReference type="Proteomes" id="UP000696485">
    <property type="component" value="Unassembled WGS sequence"/>
</dbReference>
<gene>
    <name evidence="3" type="ORF">BG006_000843</name>
</gene>
<feature type="region of interest" description="Disordered" evidence="1">
    <location>
        <begin position="197"/>
        <end position="240"/>
    </location>
</feature>
<feature type="compositionally biased region" description="Polar residues" evidence="1">
    <location>
        <begin position="126"/>
        <end position="135"/>
    </location>
</feature>
<dbReference type="InterPro" id="IPR017930">
    <property type="entry name" value="Myb_dom"/>
</dbReference>
<reference evidence="3" key="1">
    <citation type="journal article" date="2020" name="Fungal Divers.">
        <title>Resolving the Mortierellaceae phylogeny through synthesis of multi-gene phylogenetics and phylogenomics.</title>
        <authorList>
            <person name="Vandepol N."/>
            <person name="Liber J."/>
            <person name="Desiro A."/>
            <person name="Na H."/>
            <person name="Kennedy M."/>
            <person name="Barry K."/>
            <person name="Grigoriev I.V."/>
            <person name="Miller A.N."/>
            <person name="O'Donnell K."/>
            <person name="Stajich J.E."/>
            <person name="Bonito G."/>
        </authorList>
    </citation>
    <scope>NUCLEOTIDE SEQUENCE</scope>
    <source>
        <strain evidence="3">NVP1</strain>
    </source>
</reference>
<comment type="caution">
    <text evidence="3">The sequence shown here is derived from an EMBL/GenBank/DDBJ whole genome shotgun (WGS) entry which is preliminary data.</text>
</comment>
<dbReference type="PROSITE" id="PS51294">
    <property type="entry name" value="HTH_MYB"/>
    <property type="match status" value="1"/>
</dbReference>
<feature type="compositionally biased region" description="Basic residues" evidence="1">
    <location>
        <begin position="385"/>
        <end position="396"/>
    </location>
</feature>
<dbReference type="AlphaFoldDB" id="A0A9P5STJ5"/>
<evidence type="ECO:0000313" key="4">
    <source>
        <dbReference type="Proteomes" id="UP000696485"/>
    </source>
</evidence>
<feature type="region of interest" description="Disordered" evidence="1">
    <location>
        <begin position="110"/>
        <end position="179"/>
    </location>
</feature>
<evidence type="ECO:0000259" key="2">
    <source>
        <dbReference type="PROSITE" id="PS51294"/>
    </source>
</evidence>
<evidence type="ECO:0000256" key="1">
    <source>
        <dbReference type="SAM" id="MobiDB-lite"/>
    </source>
</evidence>
<dbReference type="EMBL" id="JAAAUY010000115">
    <property type="protein sequence ID" value="KAF9335104.1"/>
    <property type="molecule type" value="Genomic_DNA"/>
</dbReference>
<organism evidence="3 4">
    <name type="scientific">Podila minutissima</name>
    <dbReference type="NCBI Taxonomy" id="64525"/>
    <lineage>
        <taxon>Eukaryota</taxon>
        <taxon>Fungi</taxon>
        <taxon>Fungi incertae sedis</taxon>
        <taxon>Mucoromycota</taxon>
        <taxon>Mortierellomycotina</taxon>
        <taxon>Mortierellomycetes</taxon>
        <taxon>Mortierellales</taxon>
        <taxon>Mortierellaceae</taxon>
        <taxon>Podila</taxon>
    </lineage>
</organism>
<feature type="region of interest" description="Disordered" evidence="1">
    <location>
        <begin position="384"/>
        <end position="424"/>
    </location>
</feature>
<protein>
    <recommendedName>
        <fullName evidence="2">HTH myb-type domain-containing protein</fullName>
    </recommendedName>
</protein>
<feature type="region of interest" description="Disordered" evidence="1">
    <location>
        <begin position="1"/>
        <end position="69"/>
    </location>
</feature>
<feature type="compositionally biased region" description="Low complexity" evidence="1">
    <location>
        <begin position="48"/>
        <end position="62"/>
    </location>
</feature>